<name>A0A7Y7E6J2_STRMO</name>
<comment type="caution">
    <text evidence="1">The sequence shown here is derived from an EMBL/GenBank/DDBJ whole genome shotgun (WGS) entry which is preliminary data.</text>
</comment>
<dbReference type="GO" id="GO:0005506">
    <property type="term" value="F:iron ion binding"/>
    <property type="evidence" value="ECO:0007669"/>
    <property type="project" value="UniProtKB-ARBA"/>
</dbReference>
<gene>
    <name evidence="1" type="ORF">HG542_09625</name>
</gene>
<dbReference type="InterPro" id="IPR008775">
    <property type="entry name" value="Phytyl_CoA_dOase-like"/>
</dbReference>
<keyword evidence="1" id="KW-0223">Dioxygenase</keyword>
<dbReference type="Pfam" id="PF05721">
    <property type="entry name" value="PhyH"/>
    <property type="match status" value="1"/>
</dbReference>
<dbReference type="EMBL" id="JABBXF010000016">
    <property type="protein sequence ID" value="NVK77925.1"/>
    <property type="molecule type" value="Genomic_DNA"/>
</dbReference>
<evidence type="ECO:0000313" key="2">
    <source>
        <dbReference type="Proteomes" id="UP000587462"/>
    </source>
</evidence>
<organism evidence="1 2">
    <name type="scientific">Streptomyces morookaense</name>
    <name type="common">Streptoverticillium morookaense</name>
    <dbReference type="NCBI Taxonomy" id="1970"/>
    <lineage>
        <taxon>Bacteria</taxon>
        <taxon>Bacillati</taxon>
        <taxon>Actinomycetota</taxon>
        <taxon>Actinomycetes</taxon>
        <taxon>Kitasatosporales</taxon>
        <taxon>Streptomycetaceae</taxon>
        <taxon>Streptomyces</taxon>
    </lineage>
</organism>
<accession>A0A7Y7E6J2</accession>
<dbReference type="GO" id="GO:0016706">
    <property type="term" value="F:2-oxoglutarate-dependent dioxygenase activity"/>
    <property type="evidence" value="ECO:0007669"/>
    <property type="project" value="UniProtKB-ARBA"/>
</dbReference>
<dbReference type="RefSeq" id="WP_171079692.1">
    <property type="nucleotide sequence ID" value="NZ_BNBU01000003.1"/>
</dbReference>
<dbReference type="SUPFAM" id="SSF51197">
    <property type="entry name" value="Clavaminate synthase-like"/>
    <property type="match status" value="1"/>
</dbReference>
<keyword evidence="2" id="KW-1185">Reference proteome</keyword>
<dbReference type="Gene3D" id="2.60.120.620">
    <property type="entry name" value="q2cbj1_9rhob like domain"/>
    <property type="match status" value="1"/>
</dbReference>
<evidence type="ECO:0000313" key="1">
    <source>
        <dbReference type="EMBL" id="NVK77925.1"/>
    </source>
</evidence>
<protein>
    <submittedName>
        <fullName evidence="1">Phytanoyl-CoA dioxygenase family protein</fullName>
    </submittedName>
</protein>
<reference evidence="1 2" key="1">
    <citation type="submission" date="2020-04" db="EMBL/GenBank/DDBJ databases">
        <title>Draft Genome Sequence of Streptomyces morookaense DSM 40503, an 8-azaguanine-producing strain.</title>
        <authorList>
            <person name="Qi J."/>
            <person name="Gao J.-M."/>
        </authorList>
    </citation>
    <scope>NUCLEOTIDE SEQUENCE [LARGE SCALE GENOMIC DNA]</scope>
    <source>
        <strain evidence="1 2">DSM 40503</strain>
    </source>
</reference>
<dbReference type="PANTHER" id="PTHR20883:SF48">
    <property type="entry name" value="ECTOINE DIOXYGENASE"/>
    <property type="match status" value="1"/>
</dbReference>
<dbReference type="AlphaFoldDB" id="A0A7Y7E6J2"/>
<dbReference type="PANTHER" id="PTHR20883">
    <property type="entry name" value="PHYTANOYL-COA DIOXYGENASE DOMAIN CONTAINING 1"/>
    <property type="match status" value="1"/>
</dbReference>
<dbReference type="Proteomes" id="UP000587462">
    <property type="component" value="Unassembled WGS sequence"/>
</dbReference>
<proteinExistence type="predicted"/>
<sequence length="275" mass="30802">MEHYTMHLTQEQLDHYHDNGFLLIESLLDPREVTALREAFARDCTVPGPHLVTEETGEEVRAVYASHHRQAEYAGLIRDPRVLGPVRQLLTDDVYVYQFKINAKPAFGGDKWAWHQDYLAWRLADALPAPRQVNIGVFLDDVTEFNGPVIFLPGSHRNGMVRDGRKADARSDQHLDPDDIALTPAQLAEHVDRYGMTSPKGPAGSVVFFSPEIVHGSAPNMSPFARRLLIATYNDVTNLPSWSGTPRPEYVVCRDSVPLRPLSEPFLDALQGVKA</sequence>
<keyword evidence="1" id="KW-0560">Oxidoreductase</keyword>